<dbReference type="InterPro" id="IPR009057">
    <property type="entry name" value="Homeodomain-like_sf"/>
</dbReference>
<accession>A0A9N9CNA3</accession>
<feature type="region of interest" description="Disordered" evidence="1">
    <location>
        <begin position="315"/>
        <end position="334"/>
    </location>
</feature>
<name>A0A9N9CNA3_9GLOM</name>
<dbReference type="Proteomes" id="UP000789570">
    <property type="component" value="Unassembled WGS sequence"/>
</dbReference>
<feature type="non-terminal residue" evidence="2">
    <location>
        <position position="334"/>
    </location>
</feature>
<sequence length="334" mass="38496">LVEKSLAGLSERQIARHLGISKTTVHRVYHLFKKYGCVKNISTLRGRPRIFGNDDMKYLEVLLKEKVDWYIWELQSQMELWLERNLDLNTIWRAIHRLGYTHKQFFSDESAYDRKTLSRRYGWNISGHRARKATFLLEDRDLQLKVLVISAQQVKLPYHTLMIPPNTLWAKCAKAPKMASYAIKLSQNKALDPTYYDGKYYQIDYEYTKVISQAKYGFFAELSNTTIAIPQSRCGTGNSNEEITGLATACMRQFPIPYPGPWCLAIGNTHNFAQTVDVVLSFTQSVFVEGTYRTDSSTDKAFTLGKSSLTGTFDNNNKRRNIKRSNPLRLGRSF</sequence>
<comment type="caution">
    <text evidence="2">The sequence shown here is derived from an EMBL/GenBank/DDBJ whole genome shotgun (WGS) entry which is preliminary data.</text>
</comment>
<dbReference type="OrthoDB" id="2436057at2759"/>
<gene>
    <name evidence="2" type="ORF">FCALED_LOCUS8826</name>
</gene>
<evidence type="ECO:0000313" key="3">
    <source>
        <dbReference type="Proteomes" id="UP000789570"/>
    </source>
</evidence>
<dbReference type="Pfam" id="PF13384">
    <property type="entry name" value="HTH_23"/>
    <property type="match status" value="1"/>
</dbReference>
<dbReference type="SUPFAM" id="SSF46689">
    <property type="entry name" value="Homeodomain-like"/>
    <property type="match status" value="1"/>
</dbReference>
<organism evidence="2 3">
    <name type="scientific">Funneliformis caledonium</name>
    <dbReference type="NCBI Taxonomy" id="1117310"/>
    <lineage>
        <taxon>Eukaryota</taxon>
        <taxon>Fungi</taxon>
        <taxon>Fungi incertae sedis</taxon>
        <taxon>Mucoromycota</taxon>
        <taxon>Glomeromycotina</taxon>
        <taxon>Glomeromycetes</taxon>
        <taxon>Glomerales</taxon>
        <taxon>Glomeraceae</taxon>
        <taxon>Funneliformis</taxon>
    </lineage>
</organism>
<dbReference type="Gene3D" id="1.10.10.10">
    <property type="entry name" value="Winged helix-like DNA-binding domain superfamily/Winged helix DNA-binding domain"/>
    <property type="match status" value="1"/>
</dbReference>
<dbReference type="InterPro" id="IPR036388">
    <property type="entry name" value="WH-like_DNA-bd_sf"/>
</dbReference>
<dbReference type="EMBL" id="CAJVPQ010002710">
    <property type="protein sequence ID" value="CAG8606024.1"/>
    <property type="molecule type" value="Genomic_DNA"/>
</dbReference>
<reference evidence="2" key="1">
    <citation type="submission" date="2021-06" db="EMBL/GenBank/DDBJ databases">
        <authorList>
            <person name="Kallberg Y."/>
            <person name="Tangrot J."/>
            <person name="Rosling A."/>
        </authorList>
    </citation>
    <scope>NUCLEOTIDE SEQUENCE</scope>
    <source>
        <strain evidence="2">UK204</strain>
    </source>
</reference>
<evidence type="ECO:0000313" key="2">
    <source>
        <dbReference type="EMBL" id="CAG8606024.1"/>
    </source>
</evidence>
<evidence type="ECO:0000256" key="1">
    <source>
        <dbReference type="SAM" id="MobiDB-lite"/>
    </source>
</evidence>
<dbReference type="AlphaFoldDB" id="A0A9N9CNA3"/>
<protein>
    <submittedName>
        <fullName evidence="2">1400_t:CDS:1</fullName>
    </submittedName>
</protein>
<keyword evidence="3" id="KW-1185">Reference proteome</keyword>
<proteinExistence type="predicted"/>